<dbReference type="AlphaFoldDB" id="A0A517TA78"/>
<dbReference type="Proteomes" id="UP000319976">
    <property type="component" value="Chromosome"/>
</dbReference>
<evidence type="ECO:0000313" key="1">
    <source>
        <dbReference type="EMBL" id="QDT65274.1"/>
    </source>
</evidence>
<dbReference type="EMBL" id="CP036316">
    <property type="protein sequence ID" value="QDT65274.1"/>
    <property type="molecule type" value="Genomic_DNA"/>
</dbReference>
<name>A0A517TA78_9PLAN</name>
<reference evidence="1 2" key="1">
    <citation type="submission" date="2019-02" db="EMBL/GenBank/DDBJ databases">
        <title>Deep-cultivation of Planctomycetes and their phenomic and genomic characterization uncovers novel biology.</title>
        <authorList>
            <person name="Wiegand S."/>
            <person name="Jogler M."/>
            <person name="Boedeker C."/>
            <person name="Pinto D."/>
            <person name="Vollmers J."/>
            <person name="Rivas-Marin E."/>
            <person name="Kohn T."/>
            <person name="Peeters S.H."/>
            <person name="Heuer A."/>
            <person name="Rast P."/>
            <person name="Oberbeckmann S."/>
            <person name="Bunk B."/>
            <person name="Jeske O."/>
            <person name="Meyerdierks A."/>
            <person name="Storesund J.E."/>
            <person name="Kallscheuer N."/>
            <person name="Luecker S."/>
            <person name="Lage O.M."/>
            <person name="Pohl T."/>
            <person name="Merkel B.J."/>
            <person name="Hornburger P."/>
            <person name="Mueller R.-W."/>
            <person name="Bruemmer F."/>
            <person name="Labrenz M."/>
            <person name="Spormann A.M."/>
            <person name="Op den Camp H."/>
            <person name="Overmann J."/>
            <person name="Amann R."/>
            <person name="Jetten M.S.M."/>
            <person name="Mascher T."/>
            <person name="Medema M.H."/>
            <person name="Devos D.P."/>
            <person name="Kaster A.-K."/>
            <person name="Ovreas L."/>
            <person name="Rohde M."/>
            <person name="Galperin M.Y."/>
            <person name="Jogler C."/>
        </authorList>
    </citation>
    <scope>NUCLEOTIDE SEQUENCE [LARGE SCALE GENOMIC DNA]</scope>
    <source>
        <strain evidence="1 2">V22</strain>
    </source>
</reference>
<keyword evidence="2" id="KW-1185">Reference proteome</keyword>
<dbReference type="OrthoDB" id="1550680at2"/>
<evidence type="ECO:0000313" key="2">
    <source>
        <dbReference type="Proteomes" id="UP000319976"/>
    </source>
</evidence>
<dbReference type="RefSeq" id="WP_145263132.1">
    <property type="nucleotide sequence ID" value="NZ_CP036316.1"/>
</dbReference>
<proteinExistence type="predicted"/>
<organism evidence="1 2">
    <name type="scientific">Calycomorphotria hydatis</name>
    <dbReference type="NCBI Taxonomy" id="2528027"/>
    <lineage>
        <taxon>Bacteria</taxon>
        <taxon>Pseudomonadati</taxon>
        <taxon>Planctomycetota</taxon>
        <taxon>Planctomycetia</taxon>
        <taxon>Planctomycetales</taxon>
        <taxon>Planctomycetaceae</taxon>
        <taxon>Calycomorphotria</taxon>
    </lineage>
</organism>
<gene>
    <name evidence="1" type="ORF">V22_25210</name>
</gene>
<sequence>MRIIITDLTRFRPGNPDVCTAGVAEDGTVIRPMPYLSIENCRKLNIHPGGILEGQFTLKNSPAPHVEDANHGKLTFHGACSSVKFRETLEKTTYPNISEGFGVPIIKREKCIPTTSPPVRSLITIKINPLSFSIVQDSYHPERLKAHFSDRAGIEMAFVSVTDRGFYDYAQQHREDLRSFLEIQRFIHSQEELYLRLGLSRSFEAPDGRNGFWIQLNGIYTFPDKLEYIRCYE</sequence>
<dbReference type="KEGG" id="chya:V22_25210"/>
<protein>
    <submittedName>
        <fullName evidence="1">Uncharacterized protein</fullName>
    </submittedName>
</protein>
<accession>A0A517TA78</accession>